<name>A0AAD9EUK3_DISEL</name>
<proteinExistence type="predicted"/>
<feature type="transmembrane region" description="Helical" evidence="1">
    <location>
        <begin position="148"/>
        <end position="166"/>
    </location>
</feature>
<keyword evidence="1" id="KW-0812">Transmembrane</keyword>
<feature type="transmembrane region" description="Helical" evidence="1">
    <location>
        <begin position="309"/>
        <end position="330"/>
    </location>
</feature>
<feature type="transmembrane region" description="Helical" evidence="1">
    <location>
        <begin position="173"/>
        <end position="194"/>
    </location>
</feature>
<dbReference type="AlphaFoldDB" id="A0AAD9EUK3"/>
<evidence type="ECO:0000313" key="3">
    <source>
        <dbReference type="Proteomes" id="UP001228049"/>
    </source>
</evidence>
<reference evidence="2" key="1">
    <citation type="submission" date="2023-04" db="EMBL/GenBank/DDBJ databases">
        <title>Chromosome-level genome of Chaenocephalus aceratus.</title>
        <authorList>
            <person name="Park H."/>
        </authorList>
    </citation>
    <scope>NUCLEOTIDE SEQUENCE</scope>
    <source>
        <strain evidence="2">DE</strain>
        <tissue evidence="2">Muscle</tissue>
    </source>
</reference>
<dbReference type="EMBL" id="JASDAP010000026">
    <property type="protein sequence ID" value="KAK1878884.1"/>
    <property type="molecule type" value="Genomic_DNA"/>
</dbReference>
<keyword evidence="3" id="KW-1185">Reference proteome</keyword>
<protein>
    <submittedName>
        <fullName evidence="2">NADP-dependent malic enzyme</fullName>
    </submittedName>
</protein>
<feature type="transmembrane region" description="Helical" evidence="1">
    <location>
        <begin position="416"/>
        <end position="435"/>
    </location>
</feature>
<feature type="transmembrane region" description="Helical" evidence="1">
    <location>
        <begin position="228"/>
        <end position="247"/>
    </location>
</feature>
<feature type="transmembrane region" description="Helical" evidence="1">
    <location>
        <begin position="12"/>
        <end position="34"/>
    </location>
</feature>
<evidence type="ECO:0000313" key="2">
    <source>
        <dbReference type="EMBL" id="KAK1878884.1"/>
    </source>
</evidence>
<feature type="transmembrane region" description="Helical" evidence="1">
    <location>
        <begin position="640"/>
        <end position="661"/>
    </location>
</feature>
<feature type="transmembrane region" description="Helical" evidence="1">
    <location>
        <begin position="518"/>
        <end position="541"/>
    </location>
</feature>
<feature type="transmembrane region" description="Helical" evidence="1">
    <location>
        <begin position="200"/>
        <end position="221"/>
    </location>
</feature>
<organism evidence="2 3">
    <name type="scientific">Dissostichus eleginoides</name>
    <name type="common">Patagonian toothfish</name>
    <name type="synonym">Dissostichus amissus</name>
    <dbReference type="NCBI Taxonomy" id="100907"/>
    <lineage>
        <taxon>Eukaryota</taxon>
        <taxon>Metazoa</taxon>
        <taxon>Chordata</taxon>
        <taxon>Craniata</taxon>
        <taxon>Vertebrata</taxon>
        <taxon>Euteleostomi</taxon>
        <taxon>Actinopterygii</taxon>
        <taxon>Neopterygii</taxon>
        <taxon>Teleostei</taxon>
        <taxon>Neoteleostei</taxon>
        <taxon>Acanthomorphata</taxon>
        <taxon>Eupercaria</taxon>
        <taxon>Perciformes</taxon>
        <taxon>Notothenioidei</taxon>
        <taxon>Nototheniidae</taxon>
        <taxon>Dissostichus</taxon>
    </lineage>
</organism>
<sequence length="711" mass="73996">MLGVVVLETLEYNVFTMSSVVGVVLLFVVLAAVFAEADTIVLLPACVNLLLLVLLVAVVANTVDTGLVLTSDEVMLLVVLEAVDGETVDDKDGRISLCVDVLLVLELGGVVTADAEVVFISTSVDVAVLPVVLGVVASGTLKPNVVKMFANVGLEVLFVVLAGVVFEAVDAEVVPLFAGEYLMLFVCLVSVALTTVDAEVVLISTSKGAAVLPFVLGLVVLKTVEAKVVKISASVGLVLPFVGLGAVVKEADEVDLLSSGVDKLTLVWLVVVKATCALPSDAVVLLVLLDAVVGETVDADILTTVSAEFVLTFTSVDAAVLFVVLALVILETGDSEIVLCSTRVDAAVLPVVLGAEVSETMEPRVVTISATVGVALTFVDPATVVTEADEVVLLYTSVALLLSVWLVAFEANIMDSAFVLTSDAVVLLVLLGTFVRGPGEDKDGGISVGVDVLIVLVLGSNVFDAEDVLTSSCADSVVLDVVVSETVDANVTMFSNIGVVLTFVVLCGLIFKVVNAEVVPIFAGADVMLFVCLVSKVTAIVEAEVVLTSPSVDSAVLGGEEGETVEAFTMSASVGVVFLFDVLGVVVEEADKVELSARVDLSLLVGMVSVVDTIEAEVVLTSNSANVVSDAVVLDGKVEVLVSFSSVCLVLLLVVLCLLGGEVLKPVFKAKMCIINLISIPKWPHCVSFLFHVFTITHLVSRLKSSHYSSR</sequence>
<feature type="transmembrane region" description="Helical" evidence="1">
    <location>
        <begin position="41"/>
        <end position="60"/>
    </location>
</feature>
<keyword evidence="1" id="KW-1133">Transmembrane helix</keyword>
<feature type="transmembrane region" description="Helical" evidence="1">
    <location>
        <begin position="267"/>
        <end position="289"/>
    </location>
</feature>
<evidence type="ECO:0000256" key="1">
    <source>
        <dbReference type="SAM" id="Phobius"/>
    </source>
</evidence>
<gene>
    <name evidence="2" type="ORF">KUDE01_027007</name>
</gene>
<feature type="transmembrane region" description="Helical" evidence="1">
    <location>
        <begin position="493"/>
        <end position="511"/>
    </location>
</feature>
<feature type="transmembrane region" description="Helical" evidence="1">
    <location>
        <begin position="391"/>
        <end position="409"/>
    </location>
</feature>
<dbReference type="Proteomes" id="UP001228049">
    <property type="component" value="Unassembled WGS sequence"/>
</dbReference>
<keyword evidence="1" id="KW-0472">Membrane</keyword>
<accession>A0AAD9EUK3</accession>
<comment type="caution">
    <text evidence="2">The sequence shown here is derived from an EMBL/GenBank/DDBJ whole genome shotgun (WGS) entry which is preliminary data.</text>
</comment>